<dbReference type="GeneID" id="115268023"/>
<accession>A0ABM1YUE2</accession>
<dbReference type="PRINTS" id="PR00722">
    <property type="entry name" value="CHYMOTRYPSIN"/>
</dbReference>
<dbReference type="Pfam" id="PF00089">
    <property type="entry name" value="Trypsin"/>
    <property type="match status" value="1"/>
</dbReference>
<dbReference type="InterPro" id="IPR051333">
    <property type="entry name" value="CLIP_Serine_Protease"/>
</dbReference>
<reference evidence="4" key="2">
    <citation type="submission" date="2025-05" db="UniProtKB">
        <authorList>
            <consortium name="EnsemblMetazoa"/>
        </authorList>
    </citation>
    <scope>IDENTIFICATION</scope>
    <source>
        <strain evidence="4">Foshan</strain>
    </source>
</reference>
<evidence type="ECO:0000313" key="5">
    <source>
        <dbReference type="Proteomes" id="UP000069940"/>
    </source>
</evidence>
<dbReference type="RefSeq" id="XP_029731776.1">
    <property type="nucleotide sequence ID" value="XM_029875916.2"/>
</dbReference>
<dbReference type="PROSITE" id="PS50240">
    <property type="entry name" value="TRYPSIN_DOM"/>
    <property type="match status" value="1"/>
</dbReference>
<dbReference type="Proteomes" id="UP000069940">
    <property type="component" value="Unassembled WGS sequence"/>
</dbReference>
<dbReference type="PANTHER" id="PTHR24260:SF136">
    <property type="entry name" value="GH08193P-RELATED"/>
    <property type="match status" value="1"/>
</dbReference>
<dbReference type="Gene3D" id="2.40.10.10">
    <property type="entry name" value="Trypsin-like serine proteases"/>
    <property type="match status" value="1"/>
</dbReference>
<feature type="signal peptide" evidence="2">
    <location>
        <begin position="1"/>
        <end position="21"/>
    </location>
</feature>
<dbReference type="CDD" id="cd00190">
    <property type="entry name" value="Tryp_SPc"/>
    <property type="match status" value="1"/>
</dbReference>
<dbReference type="SMART" id="SM00020">
    <property type="entry name" value="Tryp_SPc"/>
    <property type="match status" value="1"/>
</dbReference>
<comment type="similarity">
    <text evidence="1">Belongs to the peptidase S1 family. CLIP subfamily.</text>
</comment>
<reference evidence="5" key="1">
    <citation type="journal article" date="2015" name="Proc. Natl. Acad. Sci. U.S.A.">
        <title>Genome sequence of the Asian Tiger mosquito, Aedes albopictus, reveals insights into its biology, genetics, and evolution.</title>
        <authorList>
            <person name="Chen X.G."/>
            <person name="Jiang X."/>
            <person name="Gu J."/>
            <person name="Xu M."/>
            <person name="Wu Y."/>
            <person name="Deng Y."/>
            <person name="Zhang C."/>
            <person name="Bonizzoni M."/>
            <person name="Dermauw W."/>
            <person name="Vontas J."/>
            <person name="Armbruster P."/>
            <person name="Huang X."/>
            <person name="Yang Y."/>
            <person name="Zhang H."/>
            <person name="He W."/>
            <person name="Peng H."/>
            <person name="Liu Y."/>
            <person name="Wu K."/>
            <person name="Chen J."/>
            <person name="Lirakis M."/>
            <person name="Topalis P."/>
            <person name="Van Leeuwen T."/>
            <person name="Hall A.B."/>
            <person name="Jiang X."/>
            <person name="Thorpe C."/>
            <person name="Mueller R.L."/>
            <person name="Sun C."/>
            <person name="Waterhouse R.M."/>
            <person name="Yan G."/>
            <person name="Tu Z.J."/>
            <person name="Fang X."/>
            <person name="James A.A."/>
        </authorList>
    </citation>
    <scope>NUCLEOTIDE SEQUENCE [LARGE SCALE GENOMIC DNA]</scope>
    <source>
        <strain evidence="5">Foshan</strain>
    </source>
</reference>
<dbReference type="InterPro" id="IPR001314">
    <property type="entry name" value="Peptidase_S1A"/>
</dbReference>
<name>A0ABM1YUE2_AEDAL</name>
<dbReference type="EnsemblMetazoa" id="AALFPA23_012241.R17493">
    <property type="protein sequence ID" value="AALFPA23_012241.P17493"/>
    <property type="gene ID" value="AALFPA23_012241"/>
</dbReference>
<organism evidence="4 5">
    <name type="scientific">Aedes albopictus</name>
    <name type="common">Asian tiger mosquito</name>
    <name type="synonym">Stegomyia albopicta</name>
    <dbReference type="NCBI Taxonomy" id="7160"/>
    <lineage>
        <taxon>Eukaryota</taxon>
        <taxon>Metazoa</taxon>
        <taxon>Ecdysozoa</taxon>
        <taxon>Arthropoda</taxon>
        <taxon>Hexapoda</taxon>
        <taxon>Insecta</taxon>
        <taxon>Pterygota</taxon>
        <taxon>Neoptera</taxon>
        <taxon>Endopterygota</taxon>
        <taxon>Diptera</taxon>
        <taxon>Nematocera</taxon>
        <taxon>Culicoidea</taxon>
        <taxon>Culicidae</taxon>
        <taxon>Culicinae</taxon>
        <taxon>Aedini</taxon>
        <taxon>Aedes</taxon>
        <taxon>Stegomyia</taxon>
    </lineage>
</organism>
<evidence type="ECO:0000313" key="4">
    <source>
        <dbReference type="EnsemblMetazoa" id="AALFPA23_012241.P17493"/>
    </source>
</evidence>
<evidence type="ECO:0000256" key="1">
    <source>
        <dbReference type="ARBA" id="ARBA00024195"/>
    </source>
</evidence>
<sequence>MGTKVIVSQLLLLMWYQLSQAATMVPASPCSDKFSYKFYPGSKQIIGYIQLSGLNADVTNTLEVKVYEGASRSGQKTYLNTYKSLDSTYNDIKNYGTAKFWLNFALQCPIPVLVSMSINGKLICSGTPRQAVRTMTHSIIPPKKTAAPTVGRIFSAPAQTTAKPIVTSSAPVEKQDICGTFSLLTDLSFNGTPSRVGQFPWAVPLFHHNATSGLKYFCGGTIVTDRHILTAAHCTINMRPQEILAIPGKHNISNTFAINGAVHANVQQIVSHEDYDSDSEHLVDQDADIAVLRLEQSLTFTNLIRPICLWRDQNSPSVNRNQKGLVSGWGLTENGYANTSSYYTSTIVSKQQCSDNMGVSIPNRARLFCGDGSGSVACEGDSGSAMAVKHDNRFYLRGLVSKAAWDPLIGKCDTTKYVMYTDVSKFIGWILQKIDNDDGDDGDDYNYDYDDE</sequence>
<feature type="chain" id="PRO_5047158346" description="Peptidase S1 domain-containing protein" evidence="2">
    <location>
        <begin position="22"/>
        <end position="452"/>
    </location>
</feature>
<evidence type="ECO:0000259" key="3">
    <source>
        <dbReference type="PROSITE" id="PS50240"/>
    </source>
</evidence>
<protein>
    <recommendedName>
        <fullName evidence="3">Peptidase S1 domain-containing protein</fullName>
    </recommendedName>
</protein>
<dbReference type="InterPro" id="IPR031986">
    <property type="entry name" value="GD_N"/>
</dbReference>
<feature type="domain" description="Peptidase S1" evidence="3">
    <location>
        <begin position="188"/>
        <end position="435"/>
    </location>
</feature>
<dbReference type="SUPFAM" id="SSF50494">
    <property type="entry name" value="Trypsin-like serine proteases"/>
    <property type="match status" value="1"/>
</dbReference>
<dbReference type="Pfam" id="PF16030">
    <property type="entry name" value="GD_N"/>
    <property type="match status" value="1"/>
</dbReference>
<dbReference type="InterPro" id="IPR001254">
    <property type="entry name" value="Trypsin_dom"/>
</dbReference>
<dbReference type="InterPro" id="IPR018114">
    <property type="entry name" value="TRYPSIN_HIS"/>
</dbReference>
<keyword evidence="2" id="KW-0732">Signal</keyword>
<dbReference type="PROSITE" id="PS00134">
    <property type="entry name" value="TRYPSIN_HIS"/>
    <property type="match status" value="1"/>
</dbReference>
<keyword evidence="5" id="KW-1185">Reference proteome</keyword>
<dbReference type="PANTHER" id="PTHR24260">
    <property type="match status" value="1"/>
</dbReference>
<proteinExistence type="inferred from homology"/>
<evidence type="ECO:0000256" key="2">
    <source>
        <dbReference type="SAM" id="SignalP"/>
    </source>
</evidence>
<dbReference type="InterPro" id="IPR043504">
    <property type="entry name" value="Peptidase_S1_PA_chymotrypsin"/>
</dbReference>
<dbReference type="InterPro" id="IPR009003">
    <property type="entry name" value="Peptidase_S1_PA"/>
</dbReference>